<evidence type="ECO:0000313" key="3">
    <source>
        <dbReference type="EMBL" id="CAF4009410.1"/>
    </source>
</evidence>
<evidence type="ECO:0000256" key="1">
    <source>
        <dbReference type="ARBA" id="ARBA00022729"/>
    </source>
</evidence>
<dbReference type="InterPro" id="IPR028996">
    <property type="entry name" value="GM2-AP"/>
</dbReference>
<dbReference type="InterPro" id="IPR003172">
    <property type="entry name" value="ML_dom"/>
</dbReference>
<comment type="caution">
    <text evidence="3">The sequence shown here is derived from an EMBL/GenBank/DDBJ whole genome shotgun (WGS) entry which is preliminary data.</text>
</comment>
<sequence>QYKFSNCGSNPSNHHIQLKGLQITPHPIKIPGFASFKLDVDVSEDIVHPLQTTFDLKGKALGITLPIKCENGVGSCTYPDWCVAC</sequence>
<dbReference type="PANTHER" id="PTHR17357:SF0">
    <property type="entry name" value="GANGLIOSIDE GM2 ACTIVATOR"/>
    <property type="match status" value="1"/>
</dbReference>
<gene>
    <name evidence="3" type="ORF">JBS370_LOCUS26748</name>
</gene>
<organism evidence="3 4">
    <name type="scientific">Rotaria sordida</name>
    <dbReference type="NCBI Taxonomy" id="392033"/>
    <lineage>
        <taxon>Eukaryota</taxon>
        <taxon>Metazoa</taxon>
        <taxon>Spiralia</taxon>
        <taxon>Gnathifera</taxon>
        <taxon>Rotifera</taxon>
        <taxon>Eurotatoria</taxon>
        <taxon>Bdelloidea</taxon>
        <taxon>Philodinida</taxon>
        <taxon>Philodinidae</taxon>
        <taxon>Rotaria</taxon>
    </lineage>
</organism>
<dbReference type="Pfam" id="PF02221">
    <property type="entry name" value="E1_DerP2_DerF2"/>
    <property type="match status" value="1"/>
</dbReference>
<dbReference type="Proteomes" id="UP000663836">
    <property type="component" value="Unassembled WGS sequence"/>
</dbReference>
<accession>A0A819PKF3</accession>
<dbReference type="EMBL" id="CAJOBD010004811">
    <property type="protein sequence ID" value="CAF4009410.1"/>
    <property type="molecule type" value="Genomic_DNA"/>
</dbReference>
<name>A0A819PKF3_9BILA</name>
<evidence type="ECO:0000259" key="2">
    <source>
        <dbReference type="Pfam" id="PF02221"/>
    </source>
</evidence>
<proteinExistence type="predicted"/>
<keyword evidence="1" id="KW-0732">Signal</keyword>
<dbReference type="GO" id="GO:0009898">
    <property type="term" value="C:cytoplasmic side of plasma membrane"/>
    <property type="evidence" value="ECO:0007669"/>
    <property type="project" value="TreeGrafter"/>
</dbReference>
<protein>
    <recommendedName>
        <fullName evidence="2">MD-2-related lipid-recognition domain-containing protein</fullName>
    </recommendedName>
</protein>
<dbReference type="PANTHER" id="PTHR17357">
    <property type="entry name" value="GM2 GANGLIOSIDE ACTIVATOR PROTEIN"/>
    <property type="match status" value="1"/>
</dbReference>
<feature type="non-terminal residue" evidence="3">
    <location>
        <position position="1"/>
    </location>
</feature>
<dbReference type="GO" id="GO:0006689">
    <property type="term" value="P:ganglioside catabolic process"/>
    <property type="evidence" value="ECO:0007669"/>
    <property type="project" value="InterPro"/>
</dbReference>
<dbReference type="Gene3D" id="2.70.220.10">
    <property type="entry name" value="Ganglioside GM2 activator"/>
    <property type="match status" value="1"/>
</dbReference>
<dbReference type="GO" id="GO:0008047">
    <property type="term" value="F:enzyme activator activity"/>
    <property type="evidence" value="ECO:0007669"/>
    <property type="project" value="InterPro"/>
</dbReference>
<reference evidence="3" key="1">
    <citation type="submission" date="2021-02" db="EMBL/GenBank/DDBJ databases">
        <authorList>
            <person name="Nowell W R."/>
        </authorList>
    </citation>
    <scope>NUCLEOTIDE SEQUENCE</scope>
</reference>
<feature type="domain" description="MD-2-related lipid-recognition" evidence="2">
    <location>
        <begin position="2"/>
        <end position="82"/>
    </location>
</feature>
<dbReference type="SUPFAM" id="SSF63707">
    <property type="entry name" value="Ganglioside M2 (gm2) activator"/>
    <property type="match status" value="1"/>
</dbReference>
<dbReference type="InterPro" id="IPR036846">
    <property type="entry name" value="GM2-AP_sf"/>
</dbReference>
<dbReference type="AlphaFoldDB" id="A0A819PKF3"/>
<dbReference type="GO" id="GO:0005319">
    <property type="term" value="F:lipid transporter activity"/>
    <property type="evidence" value="ECO:0007669"/>
    <property type="project" value="TreeGrafter"/>
</dbReference>
<evidence type="ECO:0000313" key="4">
    <source>
        <dbReference type="Proteomes" id="UP000663836"/>
    </source>
</evidence>